<name>A0A0F9GQK7_9ZZZZ</name>
<comment type="caution">
    <text evidence="1">The sequence shown here is derived from an EMBL/GenBank/DDBJ whole genome shotgun (WGS) entry which is preliminary data.</text>
</comment>
<dbReference type="AlphaFoldDB" id="A0A0F9GQK7"/>
<accession>A0A0F9GQK7</accession>
<reference evidence="1" key="1">
    <citation type="journal article" date="2015" name="Nature">
        <title>Complex archaea that bridge the gap between prokaryotes and eukaryotes.</title>
        <authorList>
            <person name="Spang A."/>
            <person name="Saw J.H."/>
            <person name="Jorgensen S.L."/>
            <person name="Zaremba-Niedzwiedzka K."/>
            <person name="Martijn J."/>
            <person name="Lind A.E."/>
            <person name="van Eijk R."/>
            <person name="Schleper C."/>
            <person name="Guy L."/>
            <person name="Ettema T.J."/>
        </authorList>
    </citation>
    <scope>NUCLEOTIDE SEQUENCE</scope>
</reference>
<dbReference type="EMBL" id="LAZR01017276">
    <property type="protein sequence ID" value="KKM01089.1"/>
    <property type="molecule type" value="Genomic_DNA"/>
</dbReference>
<feature type="non-terminal residue" evidence="1">
    <location>
        <position position="1"/>
    </location>
</feature>
<protein>
    <submittedName>
        <fullName evidence="1">Uncharacterized protein</fullName>
    </submittedName>
</protein>
<dbReference type="Gene3D" id="2.60.120.260">
    <property type="entry name" value="Galactose-binding domain-like"/>
    <property type="match status" value="1"/>
</dbReference>
<sequence length="901" mass="97122">LYVDWSIAGTTKTNNANYVAMESLGADVMIGGKNGVAQILIAQDEGLDTTIGDMTAGGNLAGAFDGNNDQNGEGGAQKTGATEAFIGKDWGENNERILTGFKAWGSNDNGFVGGANPTVTIELQGSTDNFSSSIVDLGNTSDTDGGISSPGKLIQKLSGITTTTAFRYHRLKITQGGGGSVSFFCAECEFYQTGGSTWTTKIDNVAVLDKELSSSEVSALTSASSTTPYSIVSPYTSAQAFGVHVTQSADVMYIAHKDIHPKKLSRLGATSWTLADVPFTGGPFLTENFVDSRTLGFARTGGTARTEYYFPAGATGTLTASGHSPFLSSHVGSLWLLKHTRDNDNKTTTFMTDDNTVPLTTTFANGAMFIKGDYTLTLEPVATSHSARLWRKVGESPWQEVRSFVGTTSFSASEDEDNVLYAMTRSNTAVKGTLTAKEAINFGIVKITAFTSSAVVTVEVVDKVYANNSNDNAVTTFTWAEGAWSDFRGYPRTVTFFEDRLWWASSTNNPDTIWGSKSRLYENHEFSDIGLADDALIFPLNDNEVSQIQWMFARQVMAIGAANKEYRFGAPDIDKPVTPDDRKVIPQTSYGSGTIQPAFLNDVIFFFQRQGRKLRAMKFDSLTETFLADDATLLAYTIFESAPVDMAIQRVPDSIVWAPRSDGIMPTYTYEPAEEVSGWATQIFGNSSDVEVNTGVVESVAIIHGSAEDEVWASVKWTIDSSTVRHIVRFKPRNWGSSITDAFFVDSGITATPAGTTVTGLDHLEGETVVVFGDGTVQTETTSGDFVVGGGEITVPSGLSTVQAGLPYTMKVRTMRLSVPTAETTLQTRIKRVNSVVVRYIRSLLGKAGVEYGGVEYLTDLQATFSDESQDTGENERLAQGGFNEDAYITIISSNPVPFTG</sequence>
<evidence type="ECO:0000313" key="1">
    <source>
        <dbReference type="EMBL" id="KKM01089.1"/>
    </source>
</evidence>
<gene>
    <name evidence="1" type="ORF">LCGC14_1797920</name>
</gene>
<organism evidence="1">
    <name type="scientific">marine sediment metagenome</name>
    <dbReference type="NCBI Taxonomy" id="412755"/>
    <lineage>
        <taxon>unclassified sequences</taxon>
        <taxon>metagenomes</taxon>
        <taxon>ecological metagenomes</taxon>
    </lineage>
</organism>
<feature type="non-terminal residue" evidence="1">
    <location>
        <position position="901"/>
    </location>
</feature>
<proteinExistence type="predicted"/>